<keyword evidence="1" id="KW-1133">Transmembrane helix</keyword>
<sequence>MRNIVPAVAAAALAIISSPAAAHAGTGLAGGFASGFMHPLSGWDHLLAMVSVGLWGAFLGRPLIYLLPVTFPLMMVVGAIAGMFALPMPPVEIGIALSVLVLGGCVAAAFRAPVWLAVSVVATFALFHGYAHGRELPSAADPIGYSTGFVLATGALHVVGIAIGLAADHRRGAVAVRLAGGAIAVLGVAFLVQAAGA</sequence>
<feature type="transmembrane region" description="Helical" evidence="1">
    <location>
        <begin position="91"/>
        <end position="109"/>
    </location>
</feature>
<proteinExistence type="predicted"/>
<evidence type="ECO:0000313" key="4">
    <source>
        <dbReference type="Proteomes" id="UP001165565"/>
    </source>
</evidence>
<feature type="transmembrane region" description="Helical" evidence="1">
    <location>
        <begin position="174"/>
        <end position="195"/>
    </location>
</feature>
<evidence type="ECO:0000256" key="2">
    <source>
        <dbReference type="SAM" id="SignalP"/>
    </source>
</evidence>
<comment type="caution">
    <text evidence="3">The sequence shown here is derived from an EMBL/GenBank/DDBJ whole genome shotgun (WGS) entry which is preliminary data.</text>
</comment>
<feature type="transmembrane region" description="Helical" evidence="1">
    <location>
        <begin position="114"/>
        <end position="131"/>
    </location>
</feature>
<evidence type="ECO:0000256" key="1">
    <source>
        <dbReference type="SAM" id="Phobius"/>
    </source>
</evidence>
<dbReference type="Proteomes" id="UP001165565">
    <property type="component" value="Unassembled WGS sequence"/>
</dbReference>
<dbReference type="AlphaFoldDB" id="A0AA41ZGV1"/>
<protein>
    <submittedName>
        <fullName evidence="3">HupE/UreJ family protein</fullName>
    </submittedName>
</protein>
<feature type="transmembrane region" description="Helical" evidence="1">
    <location>
        <begin position="143"/>
        <end position="167"/>
    </location>
</feature>
<keyword evidence="1" id="KW-0472">Membrane</keyword>
<dbReference type="Pfam" id="PF04955">
    <property type="entry name" value="HupE_UreJ"/>
    <property type="match status" value="1"/>
</dbReference>
<feature type="transmembrane region" description="Helical" evidence="1">
    <location>
        <begin position="65"/>
        <end position="85"/>
    </location>
</feature>
<reference evidence="3" key="1">
    <citation type="submission" date="2022-06" db="EMBL/GenBank/DDBJ databases">
        <title>Sphingomonas sp. nov. isolated from rhizosphere soil of tomato.</title>
        <authorList>
            <person name="Dong H."/>
            <person name="Gao R."/>
        </authorList>
    </citation>
    <scope>NUCLEOTIDE SEQUENCE</scope>
    <source>
        <strain evidence="3">MMSM24</strain>
    </source>
</reference>
<feature type="signal peptide" evidence="2">
    <location>
        <begin position="1"/>
        <end position="24"/>
    </location>
</feature>
<gene>
    <name evidence="3" type="ORF">NEE01_18020</name>
</gene>
<keyword evidence="4" id="KW-1185">Reference proteome</keyword>
<keyword evidence="1" id="KW-0812">Transmembrane</keyword>
<feature type="chain" id="PRO_5041393236" evidence="2">
    <location>
        <begin position="25"/>
        <end position="197"/>
    </location>
</feature>
<dbReference type="EMBL" id="JANFAV010000015">
    <property type="protein sequence ID" value="MCW6536679.1"/>
    <property type="molecule type" value="Genomic_DNA"/>
</dbReference>
<organism evidence="3 4">
    <name type="scientific">Sphingomonas lycopersici</name>
    <dbReference type="NCBI Taxonomy" id="2951807"/>
    <lineage>
        <taxon>Bacteria</taxon>
        <taxon>Pseudomonadati</taxon>
        <taxon>Pseudomonadota</taxon>
        <taxon>Alphaproteobacteria</taxon>
        <taxon>Sphingomonadales</taxon>
        <taxon>Sphingomonadaceae</taxon>
        <taxon>Sphingomonas</taxon>
    </lineage>
</organism>
<evidence type="ECO:0000313" key="3">
    <source>
        <dbReference type="EMBL" id="MCW6536679.1"/>
    </source>
</evidence>
<name>A0AA41ZGV1_9SPHN</name>
<keyword evidence="2" id="KW-0732">Signal</keyword>
<feature type="transmembrane region" description="Helical" evidence="1">
    <location>
        <begin position="40"/>
        <end position="58"/>
    </location>
</feature>
<accession>A0AA41ZGV1</accession>
<dbReference type="PIRSF" id="PIRSF016919">
    <property type="entry name" value="HupE_UreJ"/>
    <property type="match status" value="1"/>
</dbReference>
<dbReference type="InterPro" id="IPR007038">
    <property type="entry name" value="HupE_UreJ"/>
</dbReference>